<feature type="region of interest" description="Disordered" evidence="1">
    <location>
        <begin position="1"/>
        <end position="20"/>
    </location>
</feature>
<feature type="domain" description="HNH nuclease" evidence="2">
    <location>
        <begin position="153"/>
        <end position="212"/>
    </location>
</feature>
<protein>
    <recommendedName>
        <fullName evidence="2">HNH nuclease domain-containing protein</fullName>
    </recommendedName>
</protein>
<organism evidence="3 4">
    <name type="scientific">Pseudozyma antarctica (strain T-34)</name>
    <name type="common">Yeast</name>
    <name type="synonym">Candida antarctica</name>
    <dbReference type="NCBI Taxonomy" id="1151754"/>
    <lineage>
        <taxon>Eukaryota</taxon>
        <taxon>Fungi</taxon>
        <taxon>Dikarya</taxon>
        <taxon>Basidiomycota</taxon>
        <taxon>Ustilaginomycotina</taxon>
        <taxon>Ustilaginomycetes</taxon>
        <taxon>Ustilaginales</taxon>
        <taxon>Ustilaginaceae</taxon>
        <taxon>Moesziomyces</taxon>
    </lineage>
</organism>
<evidence type="ECO:0000313" key="3">
    <source>
        <dbReference type="EMBL" id="GAC76380.1"/>
    </source>
</evidence>
<name>M9M6H5_PSEA3</name>
<feature type="compositionally biased region" description="Polar residues" evidence="1">
    <location>
        <begin position="1"/>
        <end position="11"/>
    </location>
</feature>
<evidence type="ECO:0000313" key="4">
    <source>
        <dbReference type="Proteomes" id="UP000011976"/>
    </source>
</evidence>
<evidence type="ECO:0000256" key="1">
    <source>
        <dbReference type="SAM" id="MobiDB-lite"/>
    </source>
</evidence>
<gene>
    <name evidence="3" type="ORF">PANT_21c00004</name>
</gene>
<dbReference type="Proteomes" id="UP000011976">
    <property type="component" value="Unassembled WGS sequence"/>
</dbReference>
<dbReference type="EMBL" id="DF196787">
    <property type="protein sequence ID" value="GAC76380.1"/>
    <property type="molecule type" value="Genomic_DNA"/>
</dbReference>
<sequence>MSSSSAGAQQESHQRVGYDTSTRKWTGQGLAIVSDRSGQVLLSVPIEFLSKGMVNSFAYVLQSIHMAFDVRAGHICSEAGDECSPLDAVTPGRFIYWNAETVFCRPRIGPRFKFMSRPPHAGDDLASTMSNSKRSSANQSKFRFTVVARDYFCLISDVEYPSCTAAHILPVSRPEYYTEVLGHTPTSLFQTQFGVLLRDDIHHAFDRGHIALYPLMNTENELVVHIFYPETQSQRDFHGKVIRPEIRFRGPPDDYPDTQMLLFHYQQCVIKCFRGWSAF</sequence>
<dbReference type="STRING" id="1151754.M9M6H5"/>
<accession>M9M6H5</accession>
<dbReference type="InterPro" id="IPR003615">
    <property type="entry name" value="HNH_nuc"/>
</dbReference>
<dbReference type="AlphaFoldDB" id="M9M6H5"/>
<evidence type="ECO:0000259" key="2">
    <source>
        <dbReference type="Pfam" id="PF13391"/>
    </source>
</evidence>
<dbReference type="Pfam" id="PF13391">
    <property type="entry name" value="HNH_2"/>
    <property type="match status" value="1"/>
</dbReference>
<dbReference type="OrthoDB" id="2569251at2759"/>
<proteinExistence type="predicted"/>
<reference evidence="4" key="1">
    <citation type="journal article" date="2013" name="Genome Announc.">
        <title>Genome sequence of the basidiomycetous yeast Pseudozyma antarctica T-34, a producer of the glycolipid biosurfactants mannosylerythritol lipids.</title>
        <authorList>
            <person name="Morita T."/>
            <person name="Koike H."/>
            <person name="Koyama Y."/>
            <person name="Hagiwara H."/>
            <person name="Ito E."/>
            <person name="Fukuoka T."/>
            <person name="Imura T."/>
            <person name="Machida M."/>
            <person name="Kitamoto D."/>
        </authorList>
    </citation>
    <scope>NUCLEOTIDE SEQUENCE [LARGE SCALE GENOMIC DNA]</scope>
    <source>
        <strain evidence="4">T-34</strain>
    </source>
</reference>